<protein>
    <submittedName>
        <fullName evidence="7">Deoxyribonuclease TATDN3 isoform X1</fullName>
    </submittedName>
</protein>
<dbReference type="GO" id="GO:0016788">
    <property type="term" value="F:hydrolase activity, acting on ester bonds"/>
    <property type="evidence" value="ECO:0007669"/>
    <property type="project" value="InterPro"/>
</dbReference>
<dbReference type="Gene3D" id="3.20.20.140">
    <property type="entry name" value="Metal-dependent hydrolases"/>
    <property type="match status" value="1"/>
</dbReference>
<comment type="function">
    <text evidence="4">Exhibits 3'-exonuclease activities and apurinic/apyrimidinic (AP) endonuclease (in vitro). Show preferential AP endonuclease activity on double-stranded DNA substrates and 3'- exonuclease activity on single-stranded DNA.</text>
</comment>
<dbReference type="Pfam" id="PF01026">
    <property type="entry name" value="TatD_DNase"/>
    <property type="match status" value="1"/>
</dbReference>
<dbReference type="FunFam" id="3.20.20.140:FF:000005">
    <property type="entry name" value="TatD family hydrolase"/>
    <property type="match status" value="1"/>
</dbReference>
<keyword evidence="6" id="KW-1185">Reference proteome</keyword>
<dbReference type="SUPFAM" id="SSF51556">
    <property type="entry name" value="Metallo-dependent hydrolases"/>
    <property type="match status" value="1"/>
</dbReference>
<sequence length="270" mass="29778">MEGYIDCHCHISAEEFNEDLDEVITRAKEAGISAIVAVAEFPSEAPRILSLSEKYKDFIFPCLGVHPVQAEPPDSQRSVTLEDLGQVEPVIGDNVEKLVGIGEVGLDFTPFNVKGDSDKDVQRQVFARQIDLAKKHDLPVNVHSRSAGRPVIQLLKEQGATKVLLHAFDGKVSVALQGVQSGYFFSVPPCIVRSEQKQKLVKAIPLDNLMLETDSPALGPVKMERNEPMNIKVSCEHIARIKGVSMETVMQVTTQNALKLFPKIKQLLTK</sequence>
<dbReference type="PANTHER" id="PTHR46317:SF1">
    <property type="entry name" value="HYDROLASE, TATD FAMILY"/>
    <property type="match status" value="1"/>
</dbReference>
<dbReference type="PROSITE" id="PS01091">
    <property type="entry name" value="TATD_3"/>
    <property type="match status" value="1"/>
</dbReference>
<evidence type="ECO:0000313" key="7">
    <source>
        <dbReference type="RefSeq" id="XP_019642309.1"/>
    </source>
</evidence>
<dbReference type="OrthoDB" id="413993at2759"/>
<dbReference type="NCBIfam" id="TIGR00010">
    <property type="entry name" value="YchF/TatD family DNA exonuclease"/>
    <property type="match status" value="1"/>
</dbReference>
<keyword evidence="2 5" id="KW-0479">Metal-binding</keyword>
<feature type="binding site" evidence="5">
    <location>
        <position position="103"/>
    </location>
    <ligand>
        <name>a divalent metal cation</name>
        <dbReference type="ChEBI" id="CHEBI:60240"/>
        <label>1</label>
    </ligand>
</feature>
<dbReference type="InterPro" id="IPR018228">
    <property type="entry name" value="DNase_TatD-rel_CS"/>
</dbReference>
<dbReference type="GO" id="GO:0004536">
    <property type="term" value="F:DNA nuclease activity"/>
    <property type="evidence" value="ECO:0007669"/>
    <property type="project" value="InterPro"/>
</dbReference>
<keyword evidence="3" id="KW-0378">Hydrolase</keyword>
<dbReference type="PIRSF" id="PIRSF005902">
    <property type="entry name" value="DNase_TatD"/>
    <property type="match status" value="1"/>
</dbReference>
<gene>
    <name evidence="7" type="primary">LOC109483708</name>
</gene>
<dbReference type="InterPro" id="IPR032466">
    <property type="entry name" value="Metal_Hydrolase"/>
</dbReference>
<evidence type="ECO:0000256" key="4">
    <source>
        <dbReference type="ARBA" id="ARBA00093287"/>
    </source>
</evidence>
<accession>A0A6P5A7U1</accession>
<dbReference type="PANTHER" id="PTHR46317">
    <property type="entry name" value="HYDROLASE OF PHP SUPERFAMILY-RELATED PROTEIN"/>
    <property type="match status" value="1"/>
</dbReference>
<dbReference type="GO" id="GO:0046872">
    <property type="term" value="F:metal ion binding"/>
    <property type="evidence" value="ECO:0007669"/>
    <property type="project" value="UniProtKB-KW"/>
</dbReference>
<feature type="binding site" evidence="5">
    <location>
        <position position="143"/>
    </location>
    <ligand>
        <name>a divalent metal cation</name>
        <dbReference type="ChEBI" id="CHEBI:60240"/>
        <label>2</label>
    </ligand>
</feature>
<dbReference type="RefSeq" id="XP_019642309.1">
    <property type="nucleotide sequence ID" value="XM_019786750.1"/>
</dbReference>
<dbReference type="AlphaFoldDB" id="A0A6P5A7U1"/>
<proteinExistence type="inferred from homology"/>
<dbReference type="InterPro" id="IPR001130">
    <property type="entry name" value="TatD-like"/>
</dbReference>
<reference evidence="7" key="1">
    <citation type="submission" date="2025-08" db="UniProtKB">
        <authorList>
            <consortium name="RefSeq"/>
        </authorList>
    </citation>
    <scope>IDENTIFICATION</scope>
    <source>
        <tissue evidence="7">Gonad</tissue>
    </source>
</reference>
<comment type="similarity">
    <text evidence="1">Belongs to the metallo-dependent hydrolases superfamily. TatD-type hydrolase family.</text>
</comment>
<name>A0A6P5A7U1_BRABE</name>
<feature type="binding site" evidence="5">
    <location>
        <position position="166"/>
    </location>
    <ligand>
        <name>a divalent metal cation</name>
        <dbReference type="ChEBI" id="CHEBI:60240"/>
        <label>2</label>
    </ligand>
</feature>
<organism evidence="6 7">
    <name type="scientific">Branchiostoma belcheri</name>
    <name type="common">Amphioxus</name>
    <dbReference type="NCBI Taxonomy" id="7741"/>
    <lineage>
        <taxon>Eukaryota</taxon>
        <taxon>Metazoa</taxon>
        <taxon>Chordata</taxon>
        <taxon>Cephalochordata</taxon>
        <taxon>Leptocardii</taxon>
        <taxon>Amphioxiformes</taxon>
        <taxon>Branchiostomatidae</taxon>
        <taxon>Branchiostoma</taxon>
    </lineage>
</organism>
<dbReference type="InterPro" id="IPR015991">
    <property type="entry name" value="TatD/YcfH-like"/>
</dbReference>
<dbReference type="Proteomes" id="UP000515135">
    <property type="component" value="Unplaced"/>
</dbReference>
<feature type="binding site" evidence="5">
    <location>
        <position position="8"/>
    </location>
    <ligand>
        <name>a divalent metal cation</name>
        <dbReference type="ChEBI" id="CHEBI:60240"/>
        <label>1</label>
    </ligand>
</feature>
<evidence type="ECO:0000313" key="6">
    <source>
        <dbReference type="Proteomes" id="UP000515135"/>
    </source>
</evidence>
<dbReference type="GeneID" id="109483708"/>
<feature type="binding site" evidence="5">
    <location>
        <position position="214"/>
    </location>
    <ligand>
        <name>a divalent metal cation</name>
        <dbReference type="ChEBI" id="CHEBI:60240"/>
        <label>1</label>
    </ligand>
</feature>
<evidence type="ECO:0000256" key="5">
    <source>
        <dbReference type="PIRSR" id="PIRSR005902-1"/>
    </source>
</evidence>
<feature type="binding site" evidence="5">
    <location>
        <position position="10"/>
    </location>
    <ligand>
        <name>a divalent metal cation</name>
        <dbReference type="ChEBI" id="CHEBI:60240"/>
        <label>1</label>
    </ligand>
</feature>
<evidence type="ECO:0000256" key="3">
    <source>
        <dbReference type="ARBA" id="ARBA00022801"/>
    </source>
</evidence>
<dbReference type="KEGG" id="bbel:109483708"/>
<evidence type="ECO:0000256" key="1">
    <source>
        <dbReference type="ARBA" id="ARBA00009275"/>
    </source>
</evidence>
<dbReference type="CDD" id="cd01310">
    <property type="entry name" value="TatD_DNAse"/>
    <property type="match status" value="1"/>
</dbReference>
<evidence type="ECO:0000256" key="2">
    <source>
        <dbReference type="ARBA" id="ARBA00022723"/>
    </source>
</evidence>